<proteinExistence type="predicted"/>
<protein>
    <submittedName>
        <fullName evidence="2">Uncharacterized protein</fullName>
    </submittedName>
</protein>
<dbReference type="Proteomes" id="UP001341281">
    <property type="component" value="Chromosome 05"/>
</dbReference>
<dbReference type="AlphaFoldDB" id="A0AAQ3TNA2"/>
<reference evidence="2 3" key="1">
    <citation type="submission" date="2024-02" db="EMBL/GenBank/DDBJ databases">
        <title>High-quality chromosome-scale genome assembly of Pensacola bahiagrass (Paspalum notatum Flugge var. saurae).</title>
        <authorList>
            <person name="Vega J.M."/>
            <person name="Podio M."/>
            <person name="Orjuela J."/>
            <person name="Siena L.A."/>
            <person name="Pessino S.C."/>
            <person name="Combes M.C."/>
            <person name="Mariac C."/>
            <person name="Albertini E."/>
            <person name="Pupilli F."/>
            <person name="Ortiz J.P.A."/>
            <person name="Leblanc O."/>
        </authorList>
    </citation>
    <scope>NUCLEOTIDE SEQUENCE [LARGE SCALE GENOMIC DNA]</scope>
    <source>
        <strain evidence="2">R1</strain>
        <tissue evidence="2">Leaf</tissue>
    </source>
</reference>
<evidence type="ECO:0000256" key="1">
    <source>
        <dbReference type="SAM" id="MobiDB-lite"/>
    </source>
</evidence>
<accession>A0AAQ3TNA2</accession>
<feature type="compositionally biased region" description="Pro residues" evidence="1">
    <location>
        <begin position="22"/>
        <end position="31"/>
    </location>
</feature>
<keyword evidence="3" id="KW-1185">Reference proteome</keyword>
<organism evidence="2 3">
    <name type="scientific">Paspalum notatum var. saurae</name>
    <dbReference type="NCBI Taxonomy" id="547442"/>
    <lineage>
        <taxon>Eukaryota</taxon>
        <taxon>Viridiplantae</taxon>
        <taxon>Streptophyta</taxon>
        <taxon>Embryophyta</taxon>
        <taxon>Tracheophyta</taxon>
        <taxon>Spermatophyta</taxon>
        <taxon>Magnoliopsida</taxon>
        <taxon>Liliopsida</taxon>
        <taxon>Poales</taxon>
        <taxon>Poaceae</taxon>
        <taxon>PACMAD clade</taxon>
        <taxon>Panicoideae</taxon>
        <taxon>Andropogonodae</taxon>
        <taxon>Paspaleae</taxon>
        <taxon>Paspalinae</taxon>
        <taxon>Paspalum</taxon>
    </lineage>
</organism>
<name>A0AAQ3TNA2_PASNO</name>
<gene>
    <name evidence="2" type="ORF">U9M48_022895</name>
</gene>
<evidence type="ECO:0000313" key="2">
    <source>
        <dbReference type="EMBL" id="WVZ74750.1"/>
    </source>
</evidence>
<sequence>MCLPNDARQVKDASGRRRPLAPSVPPLPPPAAAANPPSLALLHPARQQHQPSLHQQSELLLLPIFLNKQSRKQRRSTGVPQSWGLGWTALIGFQVSE</sequence>
<feature type="region of interest" description="Disordered" evidence="1">
    <location>
        <begin position="1"/>
        <end position="38"/>
    </location>
</feature>
<evidence type="ECO:0000313" key="3">
    <source>
        <dbReference type="Proteomes" id="UP001341281"/>
    </source>
</evidence>
<dbReference type="EMBL" id="CP144749">
    <property type="protein sequence ID" value="WVZ74750.1"/>
    <property type="molecule type" value="Genomic_DNA"/>
</dbReference>